<keyword evidence="1" id="KW-0479">Metal-binding</keyword>
<dbReference type="GO" id="GO:0008270">
    <property type="term" value="F:zinc ion binding"/>
    <property type="evidence" value="ECO:0007669"/>
    <property type="project" value="UniProtKB-KW"/>
</dbReference>
<evidence type="ECO:0000313" key="4">
    <source>
        <dbReference type="Proteomes" id="UP001412239"/>
    </source>
</evidence>
<protein>
    <recommendedName>
        <fullName evidence="2">C2H2-type domain-containing protein</fullName>
    </recommendedName>
</protein>
<dbReference type="PROSITE" id="PS50157">
    <property type="entry name" value="ZINC_FINGER_C2H2_2"/>
    <property type="match status" value="1"/>
</dbReference>
<reference evidence="3" key="1">
    <citation type="submission" date="2015-10" db="EMBL/GenBank/DDBJ databases">
        <authorList>
            <person name="Regsiter A."/>
            <person name="william w."/>
        </authorList>
    </citation>
    <scope>NUCLEOTIDE SEQUENCE</scope>
    <source>
        <strain evidence="3">Montdore</strain>
    </source>
</reference>
<dbReference type="SMART" id="SM00355">
    <property type="entry name" value="ZnF_C2H2"/>
    <property type="match status" value="2"/>
</dbReference>
<gene>
    <name evidence="3" type="ORF">GSTUAT00005957001</name>
</gene>
<organism evidence="3 4">
    <name type="scientific">Tuber aestivum</name>
    <name type="common">summer truffle</name>
    <dbReference type="NCBI Taxonomy" id="59557"/>
    <lineage>
        <taxon>Eukaryota</taxon>
        <taxon>Fungi</taxon>
        <taxon>Dikarya</taxon>
        <taxon>Ascomycota</taxon>
        <taxon>Pezizomycotina</taxon>
        <taxon>Pezizomycetes</taxon>
        <taxon>Pezizales</taxon>
        <taxon>Tuberaceae</taxon>
        <taxon>Tuber</taxon>
    </lineage>
</organism>
<evidence type="ECO:0000313" key="3">
    <source>
        <dbReference type="EMBL" id="CUS09951.1"/>
    </source>
</evidence>
<keyword evidence="1" id="KW-0863">Zinc-finger</keyword>
<dbReference type="Proteomes" id="UP001412239">
    <property type="component" value="Unassembled WGS sequence"/>
</dbReference>
<proteinExistence type="predicted"/>
<dbReference type="EMBL" id="LN891062">
    <property type="protein sequence ID" value="CUS09951.1"/>
    <property type="molecule type" value="Genomic_DNA"/>
</dbReference>
<dbReference type="InterPro" id="IPR036236">
    <property type="entry name" value="Znf_C2H2_sf"/>
</dbReference>
<keyword evidence="4" id="KW-1185">Reference proteome</keyword>
<evidence type="ECO:0000259" key="2">
    <source>
        <dbReference type="PROSITE" id="PS50157"/>
    </source>
</evidence>
<dbReference type="Pfam" id="PF00096">
    <property type="entry name" value="zf-C2H2"/>
    <property type="match status" value="2"/>
</dbReference>
<dbReference type="AlphaFoldDB" id="A0A292PT29"/>
<dbReference type="Gene3D" id="3.30.160.60">
    <property type="entry name" value="Classic Zinc Finger"/>
    <property type="match status" value="1"/>
</dbReference>
<name>A0A292PT29_9PEZI</name>
<accession>A0A292PT29</accession>
<dbReference type="InterPro" id="IPR013087">
    <property type="entry name" value="Znf_C2H2_type"/>
</dbReference>
<keyword evidence="1" id="KW-0862">Zinc</keyword>
<evidence type="ECO:0000256" key="1">
    <source>
        <dbReference type="PROSITE-ProRule" id="PRU00042"/>
    </source>
</evidence>
<feature type="domain" description="C2H2-type" evidence="2">
    <location>
        <begin position="126"/>
        <end position="154"/>
    </location>
</feature>
<sequence>MGNDVPLLPWDMRMALVRMENVENQEICFQDYEQNASLLQLCNDIARTCTQASGFPNATHSNFIDPKLLGLDFGIALPAVVNATLGGGIWETPPPNHPCPPLHTPHLPKEISQPQRSRSSRTRCRHSCRECGKDFGRTSELQRHILVKHKGGTGGKCGKCGIHINRKDNLRKHERKGTCLKKMREMAGKRICEKNK</sequence>
<dbReference type="SUPFAM" id="SSF57667">
    <property type="entry name" value="beta-beta-alpha zinc fingers"/>
    <property type="match status" value="1"/>
</dbReference>
<dbReference type="PROSITE" id="PS00028">
    <property type="entry name" value="ZINC_FINGER_C2H2_1"/>
    <property type="match status" value="1"/>
</dbReference>